<dbReference type="EC" id="4.2.1.136" evidence="6"/>
<feature type="binding site" evidence="6">
    <location>
        <position position="153"/>
    </location>
    <ligand>
        <name>(6S)-NADPHX</name>
        <dbReference type="ChEBI" id="CHEBI:64076"/>
    </ligand>
</feature>
<dbReference type="OrthoDB" id="9806925at2"/>
<dbReference type="InterPro" id="IPR000631">
    <property type="entry name" value="CARKD"/>
</dbReference>
<dbReference type="GO" id="GO:0110051">
    <property type="term" value="P:metabolite repair"/>
    <property type="evidence" value="ECO:0007669"/>
    <property type="project" value="TreeGrafter"/>
</dbReference>
<organism evidence="8 9">
    <name type="scientific">Ruoffia tabacinasalis</name>
    <dbReference type="NCBI Taxonomy" id="87458"/>
    <lineage>
        <taxon>Bacteria</taxon>
        <taxon>Bacillati</taxon>
        <taxon>Bacillota</taxon>
        <taxon>Bacilli</taxon>
        <taxon>Lactobacillales</taxon>
        <taxon>Aerococcaceae</taxon>
        <taxon>Ruoffia</taxon>
    </lineage>
</organism>
<dbReference type="PROSITE" id="PS51383">
    <property type="entry name" value="YJEF_C_3"/>
    <property type="match status" value="1"/>
</dbReference>
<dbReference type="Proteomes" id="UP000306420">
    <property type="component" value="Unassembled WGS sequence"/>
</dbReference>
<dbReference type="SUPFAM" id="SSF53613">
    <property type="entry name" value="Ribokinase-like"/>
    <property type="match status" value="1"/>
</dbReference>
<dbReference type="CDD" id="cd01171">
    <property type="entry name" value="YXKO-related"/>
    <property type="match status" value="1"/>
</dbReference>
<proteinExistence type="inferred from homology"/>
<keyword evidence="5 6" id="KW-0456">Lyase</keyword>
<gene>
    <name evidence="6" type="primary">nnrD</name>
    <name evidence="8" type="ORF">FEZ33_03910</name>
</gene>
<comment type="subunit">
    <text evidence="6">Homotetramer.</text>
</comment>
<feature type="domain" description="YjeF C-terminal" evidence="7">
    <location>
        <begin position="5"/>
        <end position="273"/>
    </location>
</feature>
<dbReference type="RefSeq" id="WP_138404094.1">
    <property type="nucleotide sequence ID" value="NZ_VBSP01000009.1"/>
</dbReference>
<evidence type="ECO:0000313" key="9">
    <source>
        <dbReference type="Proteomes" id="UP000306420"/>
    </source>
</evidence>
<feature type="binding site" evidence="6">
    <location>
        <begin position="187"/>
        <end position="191"/>
    </location>
    <ligand>
        <name>AMP</name>
        <dbReference type="ChEBI" id="CHEBI:456215"/>
    </ligand>
</feature>
<evidence type="ECO:0000259" key="7">
    <source>
        <dbReference type="PROSITE" id="PS51383"/>
    </source>
</evidence>
<dbReference type="Pfam" id="PF01256">
    <property type="entry name" value="Carb_kinase"/>
    <property type="match status" value="1"/>
</dbReference>
<evidence type="ECO:0000256" key="2">
    <source>
        <dbReference type="ARBA" id="ARBA00022840"/>
    </source>
</evidence>
<keyword evidence="4 6" id="KW-0520">NAD</keyword>
<evidence type="ECO:0000256" key="5">
    <source>
        <dbReference type="ARBA" id="ARBA00023239"/>
    </source>
</evidence>
<feature type="binding site" evidence="6">
    <location>
        <position position="40"/>
    </location>
    <ligand>
        <name>(6S)-NADPHX</name>
        <dbReference type="ChEBI" id="CHEBI:64076"/>
    </ligand>
</feature>
<comment type="function">
    <text evidence="6">Catalyzes the dehydration of the S-form of NAD(P)HX at the expense of ADP, which is converted to AMP. Together with NAD(P)HX epimerase, which catalyzes the epimerization of the S- and R-forms, the enzyme allows the repair of both epimers of NAD(P)HX, a damaged form of NAD(P)H that is a result of enzymatic or heat-dependent hydration.</text>
</comment>
<comment type="cofactor">
    <cofactor evidence="6">
        <name>Mg(2+)</name>
        <dbReference type="ChEBI" id="CHEBI:18420"/>
    </cofactor>
</comment>
<dbReference type="GO" id="GO:0046496">
    <property type="term" value="P:nicotinamide nucleotide metabolic process"/>
    <property type="evidence" value="ECO:0007669"/>
    <property type="project" value="UniProtKB-UniRule"/>
</dbReference>
<sequence>MKKINKEIVIDTIPIRDKDTYKNKMGRILCVGGNHEKGGAIIMSGLAALYSGAGLVTVATDQVNRTSLHTHAPEIMFIDMYESENLIEAVKEKDVIVIGPGLGLTEKSREVLKTVLQSASGEQYLIIDADAITLLGEGKVKRETNGHCIFTPHLGEWQRLIGLDKNKLTVESNQQAQKDLQSIVVLKGSPTQVYLDSGVFENTTGNPSQATGGMGDSLTGILAGFIGQIPNVKQAILSAVFIHSYIADQLAETHYVTLPTQVIRELPKMMRTFADAKY</sequence>
<dbReference type="NCBIfam" id="TIGR00196">
    <property type="entry name" value="yjeF_cterm"/>
    <property type="match status" value="1"/>
</dbReference>
<evidence type="ECO:0000256" key="3">
    <source>
        <dbReference type="ARBA" id="ARBA00022857"/>
    </source>
</evidence>
<comment type="catalytic activity">
    <reaction evidence="6">
        <text>(6S)-NADPHX + ADP = AMP + phosphate + NADPH + H(+)</text>
        <dbReference type="Rhea" id="RHEA:32235"/>
        <dbReference type="ChEBI" id="CHEBI:15378"/>
        <dbReference type="ChEBI" id="CHEBI:43474"/>
        <dbReference type="ChEBI" id="CHEBI:57783"/>
        <dbReference type="ChEBI" id="CHEBI:64076"/>
        <dbReference type="ChEBI" id="CHEBI:456215"/>
        <dbReference type="ChEBI" id="CHEBI:456216"/>
        <dbReference type="EC" id="4.2.1.136"/>
    </reaction>
</comment>
<dbReference type="HAMAP" id="MF_01965">
    <property type="entry name" value="NADHX_dehydratase"/>
    <property type="match status" value="1"/>
</dbReference>
<accession>A0A5R9DX03</accession>
<feature type="binding site" evidence="6">
    <location>
        <position position="216"/>
    </location>
    <ligand>
        <name>(6S)-NADPHX</name>
        <dbReference type="ChEBI" id="CHEBI:64076"/>
    </ligand>
</feature>
<keyword evidence="1 6" id="KW-0547">Nucleotide-binding</keyword>
<comment type="similarity">
    <text evidence="6">Belongs to the NnrD/CARKD family.</text>
</comment>
<comment type="caution">
    <text evidence="8">The sequence shown here is derived from an EMBL/GenBank/DDBJ whole genome shotgun (WGS) entry which is preliminary data.</text>
</comment>
<feature type="binding site" evidence="6">
    <location>
        <position position="215"/>
    </location>
    <ligand>
        <name>AMP</name>
        <dbReference type="ChEBI" id="CHEBI:456215"/>
    </ligand>
</feature>
<protein>
    <recommendedName>
        <fullName evidence="6">ADP-dependent (S)-NAD(P)H-hydrate dehydratase</fullName>
        <ecNumber evidence="6">4.2.1.136</ecNumber>
    </recommendedName>
    <alternativeName>
        <fullName evidence="6">ADP-dependent NAD(P)HX dehydratase</fullName>
    </alternativeName>
</protein>
<dbReference type="PANTHER" id="PTHR12592:SF0">
    <property type="entry name" value="ATP-DEPENDENT (S)-NAD(P)H-HYDRATE DEHYDRATASE"/>
    <property type="match status" value="1"/>
</dbReference>
<keyword evidence="3 6" id="KW-0521">NADP</keyword>
<evidence type="ECO:0000256" key="1">
    <source>
        <dbReference type="ARBA" id="ARBA00022741"/>
    </source>
</evidence>
<dbReference type="InterPro" id="IPR029056">
    <property type="entry name" value="Ribokinase-like"/>
</dbReference>
<evidence type="ECO:0000256" key="6">
    <source>
        <dbReference type="HAMAP-Rule" id="MF_01965"/>
    </source>
</evidence>
<reference evidence="8 9" key="1">
    <citation type="submission" date="2019-05" db="EMBL/GenBank/DDBJ databases">
        <title>The metagenome of a microbial culture collection derived from dairy environment covers the genomic content of the human microbiome.</title>
        <authorList>
            <person name="Roder T."/>
            <person name="Wuthrich D."/>
            <person name="Sattari Z."/>
            <person name="Von Ah U."/>
            <person name="Bar C."/>
            <person name="Ronchi F."/>
            <person name="Macpherson A.J."/>
            <person name="Ganal-Vonarburg S.C."/>
            <person name="Bruggmann R."/>
            <person name="Vergeres G."/>
        </authorList>
    </citation>
    <scope>NUCLEOTIDE SEQUENCE [LARGE SCALE GENOMIC DNA]</scope>
    <source>
        <strain evidence="8 9">FAM 24227</strain>
    </source>
</reference>
<dbReference type="GO" id="GO:0005524">
    <property type="term" value="F:ATP binding"/>
    <property type="evidence" value="ECO:0007669"/>
    <property type="project" value="UniProtKB-KW"/>
</dbReference>
<dbReference type="Gene3D" id="3.40.1190.20">
    <property type="match status" value="1"/>
</dbReference>
<feature type="binding site" evidence="6">
    <location>
        <position position="101"/>
    </location>
    <ligand>
        <name>(6S)-NADPHX</name>
        <dbReference type="ChEBI" id="CHEBI:64076"/>
    </ligand>
</feature>
<comment type="catalytic activity">
    <reaction evidence="6">
        <text>(6S)-NADHX + ADP = AMP + phosphate + NADH + H(+)</text>
        <dbReference type="Rhea" id="RHEA:32223"/>
        <dbReference type="ChEBI" id="CHEBI:15378"/>
        <dbReference type="ChEBI" id="CHEBI:43474"/>
        <dbReference type="ChEBI" id="CHEBI:57945"/>
        <dbReference type="ChEBI" id="CHEBI:64074"/>
        <dbReference type="ChEBI" id="CHEBI:456215"/>
        <dbReference type="ChEBI" id="CHEBI:456216"/>
        <dbReference type="EC" id="4.2.1.136"/>
    </reaction>
</comment>
<dbReference type="GO" id="GO:0052855">
    <property type="term" value="F:ADP-dependent NAD(P)H-hydrate dehydratase activity"/>
    <property type="evidence" value="ECO:0007669"/>
    <property type="project" value="UniProtKB-UniRule"/>
</dbReference>
<dbReference type="GO" id="GO:0052856">
    <property type="term" value="F:NAD(P)HX epimerase activity"/>
    <property type="evidence" value="ECO:0007669"/>
    <property type="project" value="TreeGrafter"/>
</dbReference>
<keyword evidence="2 6" id="KW-0067">ATP-binding</keyword>
<name>A0A5R9DX03_9LACT</name>
<dbReference type="InterPro" id="IPR017953">
    <property type="entry name" value="Carbohydrate_kinase_pred_CS"/>
</dbReference>
<dbReference type="PROSITE" id="PS01049">
    <property type="entry name" value="YJEF_C_1"/>
    <property type="match status" value="1"/>
</dbReference>
<evidence type="ECO:0000256" key="4">
    <source>
        <dbReference type="ARBA" id="ARBA00023027"/>
    </source>
</evidence>
<evidence type="ECO:0000313" key="8">
    <source>
        <dbReference type="EMBL" id="TLQ41836.1"/>
    </source>
</evidence>
<dbReference type="EMBL" id="VBSP01000009">
    <property type="protein sequence ID" value="TLQ41836.1"/>
    <property type="molecule type" value="Genomic_DNA"/>
</dbReference>
<dbReference type="AlphaFoldDB" id="A0A5R9DX03"/>
<dbReference type="PANTHER" id="PTHR12592">
    <property type="entry name" value="ATP-DEPENDENT (S)-NAD(P)H-HYDRATE DEHYDRATASE FAMILY MEMBER"/>
    <property type="match status" value="1"/>
</dbReference>